<comment type="caution">
    <text evidence="1">The sequence shown here is derived from an EMBL/GenBank/DDBJ whole genome shotgun (WGS) entry which is preliminary data.</text>
</comment>
<reference evidence="1" key="1">
    <citation type="journal article" date="2013" name="Environ. Microbiol.">
        <title>Microbiota from the distal guts of lean and obese adolescents exhibit partial functional redundancy besides clear differences in community structure.</title>
        <authorList>
            <person name="Ferrer M."/>
            <person name="Ruiz A."/>
            <person name="Lanza F."/>
            <person name="Haange S.B."/>
            <person name="Oberbach A."/>
            <person name="Till H."/>
            <person name="Bargiela R."/>
            <person name="Campoy C."/>
            <person name="Segura M.T."/>
            <person name="Richter M."/>
            <person name="von Bergen M."/>
            <person name="Seifert J."/>
            <person name="Suarez A."/>
        </authorList>
    </citation>
    <scope>NUCLEOTIDE SEQUENCE</scope>
</reference>
<feature type="non-terminal residue" evidence="1">
    <location>
        <position position="1"/>
    </location>
</feature>
<organism evidence="1">
    <name type="scientific">human gut metagenome</name>
    <dbReference type="NCBI Taxonomy" id="408170"/>
    <lineage>
        <taxon>unclassified sequences</taxon>
        <taxon>metagenomes</taxon>
        <taxon>organismal metagenomes</taxon>
    </lineage>
</organism>
<dbReference type="EMBL" id="AJWY01011133">
    <property type="protein sequence ID" value="EKC53595.1"/>
    <property type="molecule type" value="Genomic_DNA"/>
</dbReference>
<dbReference type="AlphaFoldDB" id="K1SIM4"/>
<protein>
    <submittedName>
        <fullName evidence="1">Uncharacterized protein</fullName>
    </submittedName>
</protein>
<gene>
    <name evidence="1" type="ORF">LEA_16291</name>
</gene>
<accession>K1SIM4</accession>
<proteinExistence type="predicted"/>
<sequence length="85" mass="9986">YFGKKKKEYEASKITITKAMGTSDVADWNMDSIMKRDIRISDEIIKTLNRWNNEYLNIPVKESEAEAPSEEDLARIEEFKKKGWI</sequence>
<name>K1SIM4_9ZZZZ</name>
<evidence type="ECO:0000313" key="1">
    <source>
        <dbReference type="EMBL" id="EKC53595.1"/>
    </source>
</evidence>